<proteinExistence type="predicted"/>
<keyword evidence="3" id="KW-1185">Reference proteome</keyword>
<feature type="transmembrane region" description="Helical" evidence="1">
    <location>
        <begin position="61"/>
        <end position="85"/>
    </location>
</feature>
<organism evidence="2 3">
    <name type="scientific">Morganella morganii subsp. morganii KT</name>
    <dbReference type="NCBI Taxonomy" id="1124991"/>
    <lineage>
        <taxon>Bacteria</taxon>
        <taxon>Pseudomonadati</taxon>
        <taxon>Pseudomonadota</taxon>
        <taxon>Gammaproteobacteria</taxon>
        <taxon>Enterobacterales</taxon>
        <taxon>Morganellaceae</taxon>
        <taxon>Morganella</taxon>
    </lineage>
</organism>
<dbReference type="AlphaFoldDB" id="M1SXY4"/>
<keyword evidence="2" id="KW-0547">Nucleotide-binding</keyword>
<keyword evidence="1" id="KW-1133">Transmembrane helix</keyword>
<gene>
    <name evidence="2" type="ORF">MU9_2797</name>
</gene>
<dbReference type="HOGENOM" id="CLU_2494495_0_0_6"/>
<dbReference type="KEGG" id="mmk:MU9_2797"/>
<dbReference type="EMBL" id="CP004345">
    <property type="protein sequence ID" value="AGG31842.1"/>
    <property type="molecule type" value="Genomic_DNA"/>
</dbReference>
<protein>
    <submittedName>
        <fullName evidence="2">Putative ABC transporter, ATP-binding protein</fullName>
    </submittedName>
</protein>
<keyword evidence="2" id="KW-0067">ATP-binding</keyword>
<dbReference type="GO" id="GO:0005524">
    <property type="term" value="F:ATP binding"/>
    <property type="evidence" value="ECO:0007669"/>
    <property type="project" value="UniProtKB-KW"/>
</dbReference>
<evidence type="ECO:0000313" key="2">
    <source>
        <dbReference type="EMBL" id="AGG31842.1"/>
    </source>
</evidence>
<sequence length="86" mass="9673">MFCPDIFSFPLPFFRRKANVPRTVLVCIVSGVTRESGCCDVPEKIPSEGISFFENDKTDGIFLSPVIFSFPLIVFSLLTQIKVLVR</sequence>
<evidence type="ECO:0000256" key="1">
    <source>
        <dbReference type="SAM" id="Phobius"/>
    </source>
</evidence>
<dbReference type="Proteomes" id="UP000011834">
    <property type="component" value="Chromosome"/>
</dbReference>
<evidence type="ECO:0000313" key="3">
    <source>
        <dbReference type="Proteomes" id="UP000011834"/>
    </source>
</evidence>
<keyword evidence="1" id="KW-0812">Transmembrane</keyword>
<reference evidence="2 3" key="1">
    <citation type="journal article" date="2012" name="BMC Genomics">
        <title>Whole-genome sequencing and identification of Morganella morganii KT pathogenicity-related genes.</title>
        <authorList>
            <person name="Chen Y.T."/>
            <person name="Peng H.L."/>
            <person name="Shia W.C."/>
            <person name="Hsu F.R."/>
            <person name="Ken C.F."/>
            <person name="Tsao Y.M."/>
            <person name="Chen C.H."/>
            <person name="Liu C.E."/>
            <person name="Hsieh M.F."/>
            <person name="Chen H.C."/>
            <person name="Tang C.Y."/>
            <person name="Ku T.H."/>
        </authorList>
    </citation>
    <scope>NUCLEOTIDE SEQUENCE [LARGE SCALE GENOMIC DNA]</scope>
    <source>
        <strain evidence="2 3">KT</strain>
    </source>
</reference>
<keyword evidence="1" id="KW-0472">Membrane</keyword>
<accession>M1SXY4</accession>
<name>M1SXY4_MORMO</name>